<evidence type="ECO:0000256" key="1">
    <source>
        <dbReference type="SAM" id="SignalP"/>
    </source>
</evidence>
<feature type="signal peptide" evidence="1">
    <location>
        <begin position="1"/>
        <end position="19"/>
    </location>
</feature>
<evidence type="ECO:0000313" key="3">
    <source>
        <dbReference type="Proteomes" id="UP001219518"/>
    </source>
</evidence>
<protein>
    <submittedName>
        <fullName evidence="2">Uncharacterized protein</fullName>
    </submittedName>
</protein>
<accession>A0AAE1HA70</accession>
<evidence type="ECO:0000313" key="2">
    <source>
        <dbReference type="EMBL" id="KAK3917258.1"/>
    </source>
</evidence>
<sequence>MTSFFVFFFPVINLKMVWSVWHRERIMSVVHSSGFMQKCNALL</sequence>
<feature type="chain" id="PRO_5042030208" evidence="1">
    <location>
        <begin position="20"/>
        <end position="43"/>
    </location>
</feature>
<keyword evidence="3" id="KW-1185">Reference proteome</keyword>
<organism evidence="2 3">
    <name type="scientific">Frankliniella fusca</name>
    <dbReference type="NCBI Taxonomy" id="407009"/>
    <lineage>
        <taxon>Eukaryota</taxon>
        <taxon>Metazoa</taxon>
        <taxon>Ecdysozoa</taxon>
        <taxon>Arthropoda</taxon>
        <taxon>Hexapoda</taxon>
        <taxon>Insecta</taxon>
        <taxon>Pterygota</taxon>
        <taxon>Neoptera</taxon>
        <taxon>Paraneoptera</taxon>
        <taxon>Thysanoptera</taxon>
        <taxon>Terebrantia</taxon>
        <taxon>Thripoidea</taxon>
        <taxon>Thripidae</taxon>
        <taxon>Frankliniella</taxon>
    </lineage>
</organism>
<name>A0AAE1HA70_9NEOP</name>
<keyword evidence="1" id="KW-0732">Signal</keyword>
<dbReference type="Proteomes" id="UP001219518">
    <property type="component" value="Unassembled WGS sequence"/>
</dbReference>
<proteinExistence type="predicted"/>
<dbReference type="AlphaFoldDB" id="A0AAE1HA70"/>
<comment type="caution">
    <text evidence="2">The sequence shown here is derived from an EMBL/GenBank/DDBJ whole genome shotgun (WGS) entry which is preliminary data.</text>
</comment>
<reference evidence="2" key="1">
    <citation type="submission" date="2021-07" db="EMBL/GenBank/DDBJ databases">
        <authorList>
            <person name="Catto M.A."/>
            <person name="Jacobson A."/>
            <person name="Kennedy G."/>
            <person name="Labadie P."/>
            <person name="Hunt B.G."/>
            <person name="Srinivasan R."/>
        </authorList>
    </citation>
    <scope>NUCLEOTIDE SEQUENCE</scope>
    <source>
        <strain evidence="2">PL_HMW_Pooled</strain>
        <tissue evidence="2">Head</tissue>
    </source>
</reference>
<reference evidence="2" key="2">
    <citation type="journal article" date="2023" name="BMC Genomics">
        <title>Pest status, molecular evolution, and epigenetic factors derived from the genome assembly of Frankliniella fusca, a thysanopteran phytovirus vector.</title>
        <authorList>
            <person name="Catto M.A."/>
            <person name="Labadie P.E."/>
            <person name="Jacobson A.L."/>
            <person name="Kennedy G.G."/>
            <person name="Srinivasan R."/>
            <person name="Hunt B.G."/>
        </authorList>
    </citation>
    <scope>NUCLEOTIDE SEQUENCE</scope>
    <source>
        <strain evidence="2">PL_HMW_Pooled</strain>
    </source>
</reference>
<dbReference type="EMBL" id="JAHWGI010000702">
    <property type="protein sequence ID" value="KAK3917258.1"/>
    <property type="molecule type" value="Genomic_DNA"/>
</dbReference>
<gene>
    <name evidence="2" type="ORF">KUF71_026112</name>
</gene>